<dbReference type="Proteomes" id="UP001494902">
    <property type="component" value="Unassembled WGS sequence"/>
</dbReference>
<evidence type="ECO:0000313" key="3">
    <source>
        <dbReference type="Proteomes" id="UP001494902"/>
    </source>
</evidence>
<protein>
    <submittedName>
        <fullName evidence="2">DUF262 domain-containing protein</fullName>
    </submittedName>
</protein>
<name>A0ABV1KFL7_9PSEU</name>
<evidence type="ECO:0000259" key="1">
    <source>
        <dbReference type="Pfam" id="PF03235"/>
    </source>
</evidence>
<organism evidence="2 3">
    <name type="scientific">Pseudonocardia nematodicida</name>
    <dbReference type="NCBI Taxonomy" id="1206997"/>
    <lineage>
        <taxon>Bacteria</taxon>
        <taxon>Bacillati</taxon>
        <taxon>Actinomycetota</taxon>
        <taxon>Actinomycetes</taxon>
        <taxon>Pseudonocardiales</taxon>
        <taxon>Pseudonocardiaceae</taxon>
        <taxon>Pseudonocardia</taxon>
    </lineage>
</organism>
<feature type="domain" description="GmrSD restriction endonucleases N-terminal" evidence="1">
    <location>
        <begin position="4"/>
        <end position="214"/>
    </location>
</feature>
<dbReference type="PANTHER" id="PTHR37292">
    <property type="entry name" value="VNG6097C"/>
    <property type="match status" value="1"/>
</dbReference>
<dbReference type="InterPro" id="IPR004919">
    <property type="entry name" value="GmrSD_N"/>
</dbReference>
<sequence length="752" mass="82633">MTKLSTILDQIDAGSMLLPEFQRGYVWNRDQVRGLMKSLYMGYPVGALLVWETEGADQAVRGGTATAGQKQMLLDGQQRVTTLYGIVRGKPPEFFEGDPAAFTGLRFHVETETFQFHAPIKMKDDPRWVDVTALFRDGIGGTAQALGQNPETAERLYTEYLPRIQQLVNIGNREFHIEQITGPDKTVDVVVDIFNRVNSGGTKLSKGDLALARICSEWGDARPTMGRNLARWAEAGFRFNADWLLRNTNAVITGRAPFSALENVSAAQFQPGLHDTLHHIDHLLYLIGTRLGIDHDRVLFGRYGIPVLTRHLQNRGGRFADGTEADKALYWFVHAALRGRFAGASETALAKDLETVDKGGIDAVIATISRSRKGAMTIDAQDFEGVGRGARSYPLLYLLTRVRESRDLVTGNVLGSESSAIEVHEIFPKAELVKAGYSRAEVNAIANFAFVGPASGTQLSGADPASYLGSLDPAARQSQWIPDDPALWTIENYRAFLDARRELLAAAATGLMDDLYAGRMAWGREIQAVDVVEETAESDARAAQLASLVEELSELGFATPERDAEIPDTETGRVLAVAELFWERGLQPGQGNPVVLELDHEDADLPRLAELGYDVFTTVDALRGYVQRLGEEAAGESPVVYEPETFEAPPEDGEIERVVFAAMETCRAELGYDPRYFREMVLLHGAVGAVRRLLASPTPSDGFVRLWEAGRLDLSVEAMAVDPRFAVLFGEHERAVAQARLDGVRRTAEQAV</sequence>
<proteinExistence type="predicted"/>
<comment type="caution">
    <text evidence="2">The sequence shown here is derived from an EMBL/GenBank/DDBJ whole genome shotgun (WGS) entry which is preliminary data.</text>
</comment>
<reference evidence="2 3" key="1">
    <citation type="submission" date="2024-03" db="EMBL/GenBank/DDBJ databases">
        <title>Draft genome sequence of Pseudonocardia nematodicida JCM 31783.</title>
        <authorList>
            <person name="Butdee W."/>
            <person name="Duangmal K."/>
        </authorList>
    </citation>
    <scope>NUCLEOTIDE SEQUENCE [LARGE SCALE GENOMIC DNA]</scope>
    <source>
        <strain evidence="2 3">JCM 31783</strain>
    </source>
</reference>
<dbReference type="EMBL" id="JBEDNQ010000010">
    <property type="protein sequence ID" value="MEQ3553255.1"/>
    <property type="molecule type" value="Genomic_DNA"/>
</dbReference>
<dbReference type="Pfam" id="PF03235">
    <property type="entry name" value="GmrSD_N"/>
    <property type="match status" value="1"/>
</dbReference>
<dbReference type="RefSeq" id="WP_349300326.1">
    <property type="nucleotide sequence ID" value="NZ_JBEDNQ010000010.1"/>
</dbReference>
<keyword evidence="3" id="KW-1185">Reference proteome</keyword>
<evidence type="ECO:0000313" key="2">
    <source>
        <dbReference type="EMBL" id="MEQ3553255.1"/>
    </source>
</evidence>
<accession>A0ABV1KFL7</accession>
<dbReference type="PANTHER" id="PTHR37292:SF2">
    <property type="entry name" value="DUF262 DOMAIN-CONTAINING PROTEIN"/>
    <property type="match status" value="1"/>
</dbReference>
<gene>
    <name evidence="2" type="ORF">WIS52_22525</name>
</gene>